<name>A0A0G0NEC6_9BACT</name>
<comment type="caution">
    <text evidence="1">The sequence shown here is derived from an EMBL/GenBank/DDBJ whole genome shotgun (WGS) entry which is preliminary data.</text>
</comment>
<dbReference type="EMBL" id="LBWP01000011">
    <property type="protein sequence ID" value="KKR11141.1"/>
    <property type="molecule type" value="Genomic_DNA"/>
</dbReference>
<dbReference type="Proteomes" id="UP000034246">
    <property type="component" value="Unassembled WGS sequence"/>
</dbReference>
<dbReference type="AlphaFoldDB" id="A0A0G0NEC6"/>
<organism evidence="1 2">
    <name type="scientific">Candidatus Woesebacteria bacterium GW2011_GWA1_39_21</name>
    <dbReference type="NCBI Taxonomy" id="1618550"/>
    <lineage>
        <taxon>Bacteria</taxon>
        <taxon>Candidatus Woeseibacteriota</taxon>
    </lineage>
</organism>
<protein>
    <submittedName>
        <fullName evidence="1">Uncharacterized protein</fullName>
    </submittedName>
</protein>
<proteinExistence type="predicted"/>
<reference evidence="1 2" key="1">
    <citation type="journal article" date="2015" name="Nature">
        <title>rRNA introns, odd ribosomes, and small enigmatic genomes across a large radiation of phyla.</title>
        <authorList>
            <person name="Brown C.T."/>
            <person name="Hug L.A."/>
            <person name="Thomas B.C."/>
            <person name="Sharon I."/>
            <person name="Castelle C.J."/>
            <person name="Singh A."/>
            <person name="Wilkins M.J."/>
            <person name="Williams K.H."/>
            <person name="Banfield J.F."/>
        </authorList>
    </citation>
    <scope>NUCLEOTIDE SEQUENCE [LARGE SCALE GENOMIC DNA]</scope>
</reference>
<evidence type="ECO:0000313" key="1">
    <source>
        <dbReference type="EMBL" id="KKR11141.1"/>
    </source>
</evidence>
<accession>A0A0G0NEC6</accession>
<sequence length="97" mass="10992">MTEFLARDLKRGDIVNVKSRSHGVISEFVMKVKYNIGLAQEGNRQVQGWDVHGNYISIGGGTNVDPISTEDLQEIKFRRRMSSREKKNKLKKAAKEG</sequence>
<gene>
    <name evidence="1" type="ORF">UT39_C0011G0013</name>
</gene>
<evidence type="ECO:0000313" key="2">
    <source>
        <dbReference type="Proteomes" id="UP000034246"/>
    </source>
</evidence>